<evidence type="ECO:0000313" key="7">
    <source>
        <dbReference type="Proteomes" id="UP000465035"/>
    </source>
</evidence>
<protein>
    <recommendedName>
        <fullName evidence="8">MucBP domain-containing protein</fullName>
    </recommendedName>
</protein>
<dbReference type="GeneID" id="69059026"/>
<feature type="region of interest" description="Disordered" evidence="2">
    <location>
        <begin position="347"/>
        <end position="372"/>
    </location>
</feature>
<organism evidence="6 7">
    <name type="scientific">Lentilactobacillus hilgardii</name>
    <name type="common">Lactobacillus hilgardii</name>
    <dbReference type="NCBI Taxonomy" id="1588"/>
    <lineage>
        <taxon>Bacteria</taxon>
        <taxon>Bacillati</taxon>
        <taxon>Bacillota</taxon>
        <taxon>Bacilli</taxon>
        <taxon>Lactobacillales</taxon>
        <taxon>Lactobacillaceae</taxon>
        <taxon>Lentilactobacillus</taxon>
    </lineage>
</organism>
<feature type="domain" description="MucBP" evidence="4">
    <location>
        <begin position="277"/>
        <end position="345"/>
    </location>
</feature>
<dbReference type="Proteomes" id="UP000465035">
    <property type="component" value="Chromosome"/>
</dbReference>
<evidence type="ECO:0000259" key="5">
    <source>
        <dbReference type="Pfam" id="PF19087"/>
    </source>
</evidence>
<evidence type="ECO:0000259" key="4">
    <source>
        <dbReference type="Pfam" id="PF06458"/>
    </source>
</evidence>
<dbReference type="Pfam" id="PF06458">
    <property type="entry name" value="MucBP"/>
    <property type="match status" value="3"/>
</dbReference>
<dbReference type="InterPro" id="IPR009459">
    <property type="entry name" value="MucBP_dom"/>
</dbReference>
<evidence type="ECO:0000313" key="6">
    <source>
        <dbReference type="EMBL" id="QHB52798.1"/>
    </source>
</evidence>
<evidence type="ECO:0000256" key="1">
    <source>
        <dbReference type="ARBA" id="ARBA00022737"/>
    </source>
</evidence>
<proteinExistence type="predicted"/>
<sequence>MRATKLVRFMLLILGALLLCIGFGSANASVAKAGPIYTDESQVEIPYVTINFTYDDGSTTKIIDTVYEQGSVYANSWHYVNDYLPKGYKFDFNNKADYPVQYQQSGKVLVWTSMGNSKVNIPILPIDANNASVTIRYLNALTHEPIHDPVQVTGTVGNRYDVSDKQITINDYKLDESGDSWPANIIGTFTKEPQTVTFYYLPKAGNITINYMDKALNKEISDPVVLSDHYVRDPYDITNEEKTIPNYKLVEKPAALKGEFKLDPQTFTFYYAQKAQDVTVQYLDENDQSIAKPQTISGYVGDAYDATTDQYQLTISGYTLDTNRLPKNGTGKFSRDAQTVTYFYKKQSTPVKPEEPGTPGTPTTPLIPAKPSIPTTPLVPSTPIIKPNLPNYAATKGTVVYSLKKIGLYRSANFSKQARSAWYVKKPRVHRPMFVVTGYTRSASGTLRYKVRDVNHLTTHRYKTGYVTASWRYVRPVYYAKKHAKITVINPRGVNAYRKENLTKKTRHYRQGTVLTVKRLVKHNLTTRFVLSNGRFVTANRKLVTMGSQKPVRYVQTKRPINRYKTVNLTKKNKLFSKNTKIKVIGFDFSRPHSTTQKGALRYRVAGGYITGNTAYVKKIAN</sequence>
<feature type="domain" description="DUF5776" evidence="5">
    <location>
        <begin position="478"/>
        <end position="544"/>
    </location>
</feature>
<dbReference type="InterPro" id="IPR044081">
    <property type="entry name" value="DUF5776"/>
</dbReference>
<name>A0A6P1E7T5_LENHI</name>
<feature type="domain" description="MucBP" evidence="4">
    <location>
        <begin position="133"/>
        <end position="200"/>
    </location>
</feature>
<gene>
    <name evidence="6" type="ORF">GQR93_11645</name>
</gene>
<accession>A0A6P1E7T5</accession>
<dbReference type="SMR" id="A0A6P1E7T5"/>
<reference evidence="6 7" key="1">
    <citation type="submission" date="2019-12" db="EMBL/GenBank/DDBJ databases">
        <title>Lactobacillus hilgardii FLUB.</title>
        <authorList>
            <person name="Gustaw K."/>
        </authorList>
    </citation>
    <scope>NUCLEOTIDE SEQUENCE [LARGE SCALE GENOMIC DNA]</scope>
    <source>
        <strain evidence="6 7">FLUB</strain>
    </source>
</reference>
<evidence type="ECO:0000256" key="2">
    <source>
        <dbReference type="SAM" id="MobiDB-lite"/>
    </source>
</evidence>
<feature type="signal peptide" evidence="3">
    <location>
        <begin position="1"/>
        <end position="28"/>
    </location>
</feature>
<dbReference type="EMBL" id="CP047121">
    <property type="protein sequence ID" value="QHB52798.1"/>
    <property type="molecule type" value="Genomic_DNA"/>
</dbReference>
<keyword evidence="1" id="KW-0677">Repeat</keyword>
<feature type="domain" description="MucBP" evidence="4">
    <location>
        <begin position="206"/>
        <end position="271"/>
    </location>
</feature>
<dbReference type="Gene3D" id="3.10.20.320">
    <property type="entry name" value="Putative peptidoglycan bound protein (lpxtg motif)"/>
    <property type="match status" value="3"/>
</dbReference>
<evidence type="ECO:0008006" key="8">
    <source>
        <dbReference type="Google" id="ProtNLM"/>
    </source>
</evidence>
<keyword evidence="3" id="KW-0732">Signal</keyword>
<feature type="chain" id="PRO_5039717052" description="MucBP domain-containing protein" evidence="3">
    <location>
        <begin position="29"/>
        <end position="622"/>
    </location>
</feature>
<feature type="domain" description="DUF5776" evidence="5">
    <location>
        <begin position="551"/>
        <end position="617"/>
    </location>
</feature>
<dbReference type="Pfam" id="PF19087">
    <property type="entry name" value="DUF5776"/>
    <property type="match status" value="2"/>
</dbReference>
<evidence type="ECO:0000256" key="3">
    <source>
        <dbReference type="SAM" id="SignalP"/>
    </source>
</evidence>
<dbReference type="AlphaFoldDB" id="A0A6P1E7T5"/>
<dbReference type="RefSeq" id="WP_004466582.1">
    <property type="nucleotide sequence ID" value="NZ_CABKOL010000104.1"/>
</dbReference>